<proteinExistence type="predicted"/>
<accession>A0ABP9KBZ4</accession>
<evidence type="ECO:0000313" key="2">
    <source>
        <dbReference type="Proteomes" id="UP001500603"/>
    </source>
</evidence>
<protein>
    <submittedName>
        <fullName evidence="1">Uncharacterized protein</fullName>
    </submittedName>
</protein>
<organism evidence="1 2">
    <name type="scientific">Nocardia callitridis</name>
    <dbReference type="NCBI Taxonomy" id="648753"/>
    <lineage>
        <taxon>Bacteria</taxon>
        <taxon>Bacillati</taxon>
        <taxon>Actinomycetota</taxon>
        <taxon>Actinomycetes</taxon>
        <taxon>Mycobacteriales</taxon>
        <taxon>Nocardiaceae</taxon>
        <taxon>Nocardia</taxon>
    </lineage>
</organism>
<keyword evidence="2" id="KW-1185">Reference proteome</keyword>
<evidence type="ECO:0000313" key="1">
    <source>
        <dbReference type="EMBL" id="GAA5055217.1"/>
    </source>
</evidence>
<gene>
    <name evidence="1" type="ORF">GCM10023318_31060</name>
</gene>
<dbReference type="EMBL" id="BAABJM010000002">
    <property type="protein sequence ID" value="GAA5055217.1"/>
    <property type="molecule type" value="Genomic_DNA"/>
</dbReference>
<dbReference type="Proteomes" id="UP001500603">
    <property type="component" value="Unassembled WGS sequence"/>
</dbReference>
<name>A0ABP9KBZ4_9NOCA</name>
<sequence>MCDRTNRDPVGFDGRIDEAAQRHRERVEQGRTWAGREPALSVLLFGPGGHRIAEFHWQRSADRMGDPRREHLRTVPRRLHLGVTREFLEAHSGGQQRPAIQG</sequence>
<reference evidence="2" key="1">
    <citation type="journal article" date="2019" name="Int. J. Syst. Evol. Microbiol.">
        <title>The Global Catalogue of Microorganisms (GCM) 10K type strain sequencing project: providing services to taxonomists for standard genome sequencing and annotation.</title>
        <authorList>
            <consortium name="The Broad Institute Genomics Platform"/>
            <consortium name="The Broad Institute Genome Sequencing Center for Infectious Disease"/>
            <person name="Wu L."/>
            <person name="Ma J."/>
        </authorList>
    </citation>
    <scope>NUCLEOTIDE SEQUENCE [LARGE SCALE GENOMIC DNA]</scope>
    <source>
        <strain evidence="2">JCM 18298</strain>
    </source>
</reference>
<comment type="caution">
    <text evidence="1">The sequence shown here is derived from an EMBL/GenBank/DDBJ whole genome shotgun (WGS) entry which is preliminary data.</text>
</comment>